<proteinExistence type="predicted"/>
<sequence length="66" mass="7550">MSNRVLRPIDSNHFDITPQLHKSTTVLKDWFCCSHGSSPIDAFNNRVCIRLRNDVLLQAAKLTEPK</sequence>
<reference evidence="1 2" key="1">
    <citation type="journal article" date="2018" name="Front. Plant Sci.">
        <title>Red Clover (Trifolium pratense) and Zigzag Clover (T. medium) - A Picture of Genomic Similarities and Differences.</title>
        <authorList>
            <person name="Dluhosova J."/>
            <person name="Istvanek J."/>
            <person name="Nedelnik J."/>
            <person name="Repkova J."/>
        </authorList>
    </citation>
    <scope>NUCLEOTIDE SEQUENCE [LARGE SCALE GENOMIC DNA]</scope>
    <source>
        <strain evidence="2">cv. 10/8</strain>
        <tissue evidence="1">Leaf</tissue>
    </source>
</reference>
<keyword evidence="2" id="KW-1185">Reference proteome</keyword>
<protein>
    <submittedName>
        <fullName evidence="1">Uncharacterized protein</fullName>
    </submittedName>
</protein>
<dbReference type="Proteomes" id="UP000265520">
    <property type="component" value="Unassembled WGS sequence"/>
</dbReference>
<evidence type="ECO:0000313" key="2">
    <source>
        <dbReference type="Proteomes" id="UP000265520"/>
    </source>
</evidence>
<organism evidence="1 2">
    <name type="scientific">Trifolium medium</name>
    <dbReference type="NCBI Taxonomy" id="97028"/>
    <lineage>
        <taxon>Eukaryota</taxon>
        <taxon>Viridiplantae</taxon>
        <taxon>Streptophyta</taxon>
        <taxon>Embryophyta</taxon>
        <taxon>Tracheophyta</taxon>
        <taxon>Spermatophyta</taxon>
        <taxon>Magnoliopsida</taxon>
        <taxon>eudicotyledons</taxon>
        <taxon>Gunneridae</taxon>
        <taxon>Pentapetalae</taxon>
        <taxon>rosids</taxon>
        <taxon>fabids</taxon>
        <taxon>Fabales</taxon>
        <taxon>Fabaceae</taxon>
        <taxon>Papilionoideae</taxon>
        <taxon>50 kb inversion clade</taxon>
        <taxon>NPAAA clade</taxon>
        <taxon>Hologalegina</taxon>
        <taxon>IRL clade</taxon>
        <taxon>Trifolieae</taxon>
        <taxon>Trifolium</taxon>
    </lineage>
</organism>
<comment type="caution">
    <text evidence="1">The sequence shown here is derived from an EMBL/GenBank/DDBJ whole genome shotgun (WGS) entry which is preliminary data.</text>
</comment>
<dbReference type="AlphaFoldDB" id="A0A392SLG2"/>
<dbReference type="EMBL" id="LXQA010402149">
    <property type="protein sequence ID" value="MCI49509.1"/>
    <property type="molecule type" value="Genomic_DNA"/>
</dbReference>
<evidence type="ECO:0000313" key="1">
    <source>
        <dbReference type="EMBL" id="MCI49509.1"/>
    </source>
</evidence>
<accession>A0A392SLG2</accession>
<name>A0A392SLG2_9FABA</name>